<evidence type="ECO:0000259" key="5">
    <source>
        <dbReference type="Pfam" id="PF00884"/>
    </source>
</evidence>
<dbReference type="RefSeq" id="WP_170864271.1">
    <property type="nucleotide sequence ID" value="NZ_FQUS01000002.1"/>
</dbReference>
<evidence type="ECO:0000313" key="7">
    <source>
        <dbReference type="Proteomes" id="UP000184041"/>
    </source>
</evidence>
<evidence type="ECO:0000256" key="1">
    <source>
        <dbReference type="ARBA" id="ARBA00008779"/>
    </source>
</evidence>
<dbReference type="PANTHER" id="PTHR42693">
    <property type="entry name" value="ARYLSULFATASE FAMILY MEMBER"/>
    <property type="match status" value="1"/>
</dbReference>
<dbReference type="SUPFAM" id="SSF53649">
    <property type="entry name" value="Alkaline phosphatase-like"/>
    <property type="match status" value="1"/>
</dbReference>
<dbReference type="PROSITE" id="PS51257">
    <property type="entry name" value="PROKAR_LIPOPROTEIN"/>
    <property type="match status" value="1"/>
</dbReference>
<dbReference type="AlphaFoldDB" id="A0A1M4VAE3"/>
<evidence type="ECO:0000256" key="4">
    <source>
        <dbReference type="ARBA" id="ARBA00022837"/>
    </source>
</evidence>
<keyword evidence="7" id="KW-1185">Reference proteome</keyword>
<evidence type="ECO:0000313" key="6">
    <source>
        <dbReference type="EMBL" id="SHE65966.1"/>
    </source>
</evidence>
<evidence type="ECO:0000256" key="3">
    <source>
        <dbReference type="ARBA" id="ARBA00022801"/>
    </source>
</evidence>
<keyword evidence="2" id="KW-0479">Metal-binding</keyword>
<dbReference type="GO" id="GO:0004065">
    <property type="term" value="F:arylsulfatase activity"/>
    <property type="evidence" value="ECO:0007669"/>
    <property type="project" value="TreeGrafter"/>
</dbReference>
<feature type="non-terminal residue" evidence="6">
    <location>
        <position position="248"/>
    </location>
</feature>
<accession>A0A1M4VAE3</accession>
<gene>
    <name evidence="6" type="ORF">SAMN05443144_102245</name>
</gene>
<dbReference type="InterPro" id="IPR024607">
    <property type="entry name" value="Sulfatase_CS"/>
</dbReference>
<name>A0A1M4VAE3_9BACT</name>
<dbReference type="STRING" id="1194090.SAMN05443144_102245"/>
<evidence type="ECO:0000256" key="2">
    <source>
        <dbReference type="ARBA" id="ARBA00022723"/>
    </source>
</evidence>
<dbReference type="PROSITE" id="PS00523">
    <property type="entry name" value="SULFATASE_1"/>
    <property type="match status" value="1"/>
</dbReference>
<reference evidence="6 7" key="1">
    <citation type="submission" date="2016-11" db="EMBL/GenBank/DDBJ databases">
        <authorList>
            <person name="Jaros S."/>
            <person name="Januszkiewicz K."/>
            <person name="Wedrychowicz H."/>
        </authorList>
    </citation>
    <scope>NUCLEOTIDE SEQUENCE [LARGE SCALE GENOMIC DNA]</scope>
    <source>
        <strain evidence="6 7">DSM 21986</strain>
    </source>
</reference>
<dbReference type="Proteomes" id="UP000184041">
    <property type="component" value="Unassembled WGS sequence"/>
</dbReference>
<dbReference type="InterPro" id="IPR017850">
    <property type="entry name" value="Alkaline_phosphatase_core_sf"/>
</dbReference>
<dbReference type="InterPro" id="IPR050738">
    <property type="entry name" value="Sulfatase"/>
</dbReference>
<sequence>MKVCKFSLVLTVALLLGCQPDEPQVTTDRPNIIYILADDLGYGELGAYGQEKIETPHIDALAENGMTFTRHYSGAPVCAPARYMLMTGRHPGHAYIRSNEEWAERGDIWNYEKMAANPALEGQRPIPDSTITIAEVLQEAGYKTAAIGKWGLGAPFTEGVPNRQGFDFFFGYNGQRQAHTYYPIYLWRNEQRVALSNELVPPHQGLPEGADPSDPASYARFHDQPDYAAELMGGEALRFIGDQSGGGD</sequence>
<dbReference type="EMBL" id="FQUS01000002">
    <property type="protein sequence ID" value="SHE65966.1"/>
    <property type="molecule type" value="Genomic_DNA"/>
</dbReference>
<comment type="similarity">
    <text evidence="1">Belongs to the sulfatase family.</text>
</comment>
<dbReference type="InterPro" id="IPR000917">
    <property type="entry name" value="Sulfatase_N"/>
</dbReference>
<keyword evidence="3" id="KW-0378">Hydrolase</keyword>
<dbReference type="GO" id="GO:0046872">
    <property type="term" value="F:metal ion binding"/>
    <property type="evidence" value="ECO:0007669"/>
    <property type="project" value="UniProtKB-KW"/>
</dbReference>
<dbReference type="Pfam" id="PF00884">
    <property type="entry name" value="Sulfatase"/>
    <property type="match status" value="1"/>
</dbReference>
<organism evidence="6 7">
    <name type="scientific">Fodinibius roseus</name>
    <dbReference type="NCBI Taxonomy" id="1194090"/>
    <lineage>
        <taxon>Bacteria</taxon>
        <taxon>Pseudomonadati</taxon>
        <taxon>Balneolota</taxon>
        <taxon>Balneolia</taxon>
        <taxon>Balneolales</taxon>
        <taxon>Balneolaceae</taxon>
        <taxon>Fodinibius</taxon>
    </lineage>
</organism>
<proteinExistence type="inferred from homology"/>
<dbReference type="Gene3D" id="3.40.720.10">
    <property type="entry name" value="Alkaline Phosphatase, subunit A"/>
    <property type="match status" value="1"/>
</dbReference>
<protein>
    <submittedName>
        <fullName evidence="6">Sulfatase</fullName>
    </submittedName>
</protein>
<feature type="domain" description="Sulfatase N-terminal" evidence="5">
    <location>
        <begin position="30"/>
        <end position="201"/>
    </location>
</feature>
<dbReference type="PANTHER" id="PTHR42693:SF53">
    <property type="entry name" value="ENDO-4-O-SULFATASE"/>
    <property type="match status" value="1"/>
</dbReference>
<keyword evidence="4" id="KW-0106">Calcium</keyword>